<gene>
    <name evidence="1" type="ORF">BN137_1651</name>
</gene>
<dbReference type="EMBL" id="CAKW01000063">
    <property type="protein sequence ID" value="CCJ72286.1"/>
    <property type="molecule type" value="Genomic_DNA"/>
</dbReference>
<sequence length="116" mass="13064">MLEAAVQVNKERYVLFLTDDVIFEESLTLALIDLDEGIKEIVRVGNDYSTGTFEMLSVTAEGITFRFMGDFRWTVTVSDVPRLRLPFVSDPKGVKRGAVFKRYLALSAHTASENAR</sequence>
<dbReference type="AlphaFoldDB" id="K7ZZS8"/>
<accession>K7ZZS8</accession>
<comment type="caution">
    <text evidence="1">The sequence shown here is derived from an EMBL/GenBank/DDBJ whole genome shotgun (WGS) entry which is preliminary data.</text>
</comment>
<proteinExistence type="predicted"/>
<dbReference type="Proteomes" id="UP000009340">
    <property type="component" value="Unassembled WGS sequence"/>
</dbReference>
<evidence type="ECO:0000313" key="2">
    <source>
        <dbReference type="Proteomes" id="UP000009340"/>
    </source>
</evidence>
<name>K7ZZS8_9ENTR</name>
<protein>
    <submittedName>
        <fullName evidence="1">Uncharacterized protein</fullName>
    </submittedName>
</protein>
<organism evidence="1 2">
    <name type="scientific">Cronobacter condimenti 1330</name>
    <dbReference type="NCBI Taxonomy" id="1073999"/>
    <lineage>
        <taxon>Bacteria</taxon>
        <taxon>Pseudomonadati</taxon>
        <taxon>Pseudomonadota</taxon>
        <taxon>Gammaproteobacteria</taxon>
        <taxon>Enterobacterales</taxon>
        <taxon>Enterobacteriaceae</taxon>
        <taxon>Cronobacter</taxon>
    </lineage>
</organism>
<dbReference type="eggNOG" id="ENOG502ZBW9">
    <property type="taxonomic scope" value="Bacteria"/>
</dbReference>
<reference evidence="1" key="1">
    <citation type="submission" date="2012-07" db="EMBL/GenBank/DDBJ databases">
        <authorList>
            <person name="Cummings C."/>
        </authorList>
    </citation>
    <scope>NUCLEOTIDE SEQUENCE</scope>
    <source>
        <strain evidence="1">1330</strain>
    </source>
</reference>
<evidence type="ECO:0000313" key="1">
    <source>
        <dbReference type="EMBL" id="CCJ72286.1"/>
    </source>
</evidence>